<gene>
    <name evidence="5" type="ORF">AB1Y20_015777</name>
</gene>
<dbReference type="Proteomes" id="UP001515480">
    <property type="component" value="Unassembled WGS sequence"/>
</dbReference>
<reference evidence="5 6" key="1">
    <citation type="journal article" date="2024" name="Science">
        <title>Giant polyketide synthase enzymes in the biosynthesis of giant marine polyether toxins.</title>
        <authorList>
            <person name="Fallon T.R."/>
            <person name="Shende V.V."/>
            <person name="Wierzbicki I.H."/>
            <person name="Pendleton A.L."/>
            <person name="Watervoot N.F."/>
            <person name="Auber R.P."/>
            <person name="Gonzalez D.J."/>
            <person name="Wisecaver J.H."/>
            <person name="Moore B.S."/>
        </authorList>
    </citation>
    <scope>NUCLEOTIDE SEQUENCE [LARGE SCALE GENOMIC DNA]</scope>
    <source>
        <strain evidence="5 6">12B1</strain>
    </source>
</reference>
<feature type="repeat" description="ANK" evidence="3">
    <location>
        <begin position="29"/>
        <end position="61"/>
    </location>
</feature>
<dbReference type="InterPro" id="IPR002110">
    <property type="entry name" value="Ankyrin_rpt"/>
</dbReference>
<keyword evidence="6" id="KW-1185">Reference proteome</keyword>
<dbReference type="Gene3D" id="1.25.40.20">
    <property type="entry name" value="Ankyrin repeat-containing domain"/>
    <property type="match status" value="4"/>
</dbReference>
<proteinExistence type="predicted"/>
<dbReference type="AlphaFoldDB" id="A0AB34K3Y5"/>
<feature type="repeat" description="ANK" evidence="3">
    <location>
        <begin position="197"/>
        <end position="229"/>
    </location>
</feature>
<protein>
    <submittedName>
        <fullName evidence="5">Uncharacterized protein</fullName>
    </submittedName>
</protein>
<evidence type="ECO:0000313" key="6">
    <source>
        <dbReference type="Proteomes" id="UP001515480"/>
    </source>
</evidence>
<feature type="repeat" description="ANK" evidence="3">
    <location>
        <begin position="230"/>
        <end position="262"/>
    </location>
</feature>
<evidence type="ECO:0000256" key="3">
    <source>
        <dbReference type="PROSITE-ProRule" id="PRU00023"/>
    </source>
</evidence>
<name>A0AB34K3Y5_PRYPA</name>
<dbReference type="SMART" id="SM00248">
    <property type="entry name" value="ANK"/>
    <property type="match status" value="11"/>
</dbReference>
<feature type="compositionally biased region" description="Basic and acidic residues" evidence="4">
    <location>
        <begin position="446"/>
        <end position="466"/>
    </location>
</feature>
<dbReference type="SUPFAM" id="SSF48403">
    <property type="entry name" value="Ankyrin repeat"/>
    <property type="match status" value="1"/>
</dbReference>
<dbReference type="PROSITE" id="PS50088">
    <property type="entry name" value="ANK_REPEAT"/>
    <property type="match status" value="5"/>
</dbReference>
<feature type="region of interest" description="Disordered" evidence="4">
    <location>
        <begin position="435"/>
        <end position="469"/>
    </location>
</feature>
<dbReference type="PANTHER" id="PTHR24166:SF48">
    <property type="entry name" value="PROTEIN VAPYRIN"/>
    <property type="match status" value="1"/>
</dbReference>
<dbReference type="InterPro" id="IPR036770">
    <property type="entry name" value="Ankyrin_rpt-contain_sf"/>
</dbReference>
<evidence type="ECO:0000256" key="1">
    <source>
        <dbReference type="ARBA" id="ARBA00022737"/>
    </source>
</evidence>
<dbReference type="InterPro" id="IPR050889">
    <property type="entry name" value="Dendritic_Spine_Reg/Scaffold"/>
</dbReference>
<feature type="repeat" description="ANK" evidence="3">
    <location>
        <begin position="329"/>
        <end position="361"/>
    </location>
</feature>
<keyword evidence="2 3" id="KW-0040">ANK repeat</keyword>
<evidence type="ECO:0000256" key="2">
    <source>
        <dbReference type="ARBA" id="ARBA00023043"/>
    </source>
</evidence>
<sequence length="655" mass="70503">MHLAASSGNLLVVEALIEHKCDLNAKDRWGGTPLADAVREGHGQIARVLRAAGASLGFQTEDHGVHELCERARIGDSKGVAMLLEAGVSANARDYQQRTCLHITSRGGNISTIATLIDGMADLTAEDVDRRTCLHVAASTGRLAVVEKLLAFKDRLNINGLDRWGFTPVGDAVLQGFHEVAQTIVQKGGELRFSRDRAVLELFTAARQGDMSLIRLLIDAGVDPNATDYDRRSCLMVAASAANTAAVQLLLDKGADINAKDRWEGTALADAIRQGHRRVVHMLTSRGGQLFWDQLTIASHLCDLAANGSIEKLEYLLDCGIDPMTCDYDGRTALHLAASAGHAHIVHLLLSHGADIAFKDRWGGTALDDAEREGRSIVVEMLRSLEKLPDATKQARWPHHIAGSGRQGELKRQAFMDGLLGRRRRALPHGVCPDDRVDVVATGDGDDGRALHDGDGHGLRSSRDEAASSVPHDIARDAAVESTSIEVHGSAPLVADGDALVQSTRGDADEIAHDQADGDAVQQSTADEADGSGPHDADGAVAQQSTGDEADGIASKEADGRIVLMEMRCPSLLLMMLMRVPLMKLMETFSSLQATRQLGMTLMLLMEPSCYSQQPISPMGVLLVKRMEKRCNSLQPMRPMGVPLKTLMQTRSCSL</sequence>
<dbReference type="PANTHER" id="PTHR24166">
    <property type="entry name" value="ROLLING PEBBLES, ISOFORM B"/>
    <property type="match status" value="1"/>
</dbReference>
<dbReference type="PRINTS" id="PR01415">
    <property type="entry name" value="ANKYRIN"/>
</dbReference>
<organism evidence="5 6">
    <name type="scientific">Prymnesium parvum</name>
    <name type="common">Toxic golden alga</name>
    <dbReference type="NCBI Taxonomy" id="97485"/>
    <lineage>
        <taxon>Eukaryota</taxon>
        <taxon>Haptista</taxon>
        <taxon>Haptophyta</taxon>
        <taxon>Prymnesiophyceae</taxon>
        <taxon>Prymnesiales</taxon>
        <taxon>Prymnesiaceae</taxon>
        <taxon>Prymnesium</taxon>
    </lineage>
</organism>
<feature type="repeat" description="ANK" evidence="3">
    <location>
        <begin position="1"/>
        <end position="28"/>
    </location>
</feature>
<feature type="region of interest" description="Disordered" evidence="4">
    <location>
        <begin position="515"/>
        <end position="554"/>
    </location>
</feature>
<keyword evidence="1" id="KW-0677">Repeat</keyword>
<comment type="caution">
    <text evidence="5">The sequence shown here is derived from an EMBL/GenBank/DDBJ whole genome shotgun (WGS) entry which is preliminary data.</text>
</comment>
<dbReference type="Pfam" id="PF12796">
    <property type="entry name" value="Ank_2"/>
    <property type="match status" value="4"/>
</dbReference>
<accession>A0AB34K3Y5</accession>
<evidence type="ECO:0000256" key="4">
    <source>
        <dbReference type="SAM" id="MobiDB-lite"/>
    </source>
</evidence>
<dbReference type="EMBL" id="JBGBPQ010000003">
    <property type="protein sequence ID" value="KAL1527094.1"/>
    <property type="molecule type" value="Genomic_DNA"/>
</dbReference>
<dbReference type="PROSITE" id="PS50297">
    <property type="entry name" value="ANK_REP_REGION"/>
    <property type="match status" value="4"/>
</dbReference>
<evidence type="ECO:0000313" key="5">
    <source>
        <dbReference type="EMBL" id="KAL1527094.1"/>
    </source>
</evidence>